<dbReference type="GO" id="GO:0016887">
    <property type="term" value="F:ATP hydrolysis activity"/>
    <property type="evidence" value="ECO:0007669"/>
    <property type="project" value="TreeGrafter"/>
</dbReference>
<comment type="subcellular location">
    <subcellularLocation>
        <location evidence="1">Cell membrane</location>
        <topology evidence="1">Multi-pass membrane protein</topology>
    </subcellularLocation>
</comment>
<dbReference type="AlphaFoldDB" id="C5RAF2"/>
<keyword evidence="3" id="KW-1003">Cell membrane</keyword>
<evidence type="ECO:0000256" key="8">
    <source>
        <dbReference type="ARBA" id="ARBA00023136"/>
    </source>
</evidence>
<dbReference type="InterPro" id="IPR047667">
    <property type="entry name" value="ATPase_ComGA"/>
</dbReference>
<name>C5RAF2_WEIPA</name>
<evidence type="ECO:0000256" key="1">
    <source>
        <dbReference type="ARBA" id="ARBA00004651"/>
    </source>
</evidence>
<evidence type="ECO:0000256" key="7">
    <source>
        <dbReference type="ARBA" id="ARBA00022989"/>
    </source>
</evidence>
<keyword evidence="4 9" id="KW-0812">Transmembrane</keyword>
<dbReference type="SUPFAM" id="SSF52540">
    <property type="entry name" value="P-loop containing nucleoside triphosphate hydrolases"/>
    <property type="match status" value="1"/>
</dbReference>
<dbReference type="eggNOG" id="COG2804">
    <property type="taxonomic scope" value="Bacteria"/>
</dbReference>
<evidence type="ECO:0000256" key="4">
    <source>
        <dbReference type="ARBA" id="ARBA00022692"/>
    </source>
</evidence>
<dbReference type="Pfam" id="PF00482">
    <property type="entry name" value="T2SSF"/>
    <property type="match status" value="1"/>
</dbReference>
<keyword evidence="8 9" id="KW-0472">Membrane</keyword>
<keyword evidence="12" id="KW-1185">Reference proteome</keyword>
<dbReference type="Gene3D" id="3.30.450.90">
    <property type="match status" value="1"/>
</dbReference>
<dbReference type="HOGENOM" id="CLU_434089_0_0_9"/>
<dbReference type="OrthoDB" id="9808272at2"/>
<feature type="transmembrane region" description="Helical" evidence="9">
    <location>
        <begin position="594"/>
        <end position="616"/>
    </location>
</feature>
<evidence type="ECO:0000256" key="2">
    <source>
        <dbReference type="ARBA" id="ARBA00006611"/>
    </source>
</evidence>
<evidence type="ECO:0000256" key="3">
    <source>
        <dbReference type="ARBA" id="ARBA00022475"/>
    </source>
</evidence>
<evidence type="ECO:0000256" key="6">
    <source>
        <dbReference type="ARBA" id="ARBA00022840"/>
    </source>
</evidence>
<organism evidence="11 12">
    <name type="scientific">Weissella paramesenteroides ATCC 33313</name>
    <dbReference type="NCBI Taxonomy" id="585506"/>
    <lineage>
        <taxon>Bacteria</taxon>
        <taxon>Bacillati</taxon>
        <taxon>Bacillota</taxon>
        <taxon>Bacilli</taxon>
        <taxon>Lactobacillales</taxon>
        <taxon>Lactobacillaceae</taxon>
        <taxon>Weissella</taxon>
    </lineage>
</organism>
<gene>
    <name evidence="11" type="primary">comGA</name>
    <name evidence="11" type="ORF">HMPREF0877_0947</name>
</gene>
<dbReference type="EMBL" id="ACKU01000013">
    <property type="protein sequence ID" value="EER74795.1"/>
    <property type="molecule type" value="Genomic_DNA"/>
</dbReference>
<dbReference type="Proteomes" id="UP000004528">
    <property type="component" value="Unassembled WGS sequence"/>
</dbReference>
<dbReference type="RefSeq" id="WP_002828530.1">
    <property type="nucleotide sequence ID" value="NZ_GG697130.1"/>
</dbReference>
<dbReference type="NCBIfam" id="NF041000">
    <property type="entry name" value="ATPase_ComGA"/>
    <property type="match status" value="1"/>
</dbReference>
<dbReference type="Pfam" id="PF00437">
    <property type="entry name" value="T2SSE"/>
    <property type="match status" value="1"/>
</dbReference>
<reference evidence="11 12" key="1">
    <citation type="submission" date="2009-04" db="EMBL/GenBank/DDBJ databases">
        <authorList>
            <person name="Qin X."/>
            <person name="Bachman B."/>
            <person name="Battles P."/>
            <person name="Bell A."/>
            <person name="Bess C."/>
            <person name="Bickham C."/>
            <person name="Chaboub L."/>
            <person name="Chen D."/>
            <person name="Coyle M."/>
            <person name="Deiros D.R."/>
            <person name="Dinh H."/>
            <person name="Forbes L."/>
            <person name="Fowler G."/>
            <person name="Francisco L."/>
            <person name="Fu Q."/>
            <person name="Gubbala S."/>
            <person name="Hale W."/>
            <person name="Han Y."/>
            <person name="Hemphill L."/>
            <person name="Highlander S.K."/>
            <person name="Hirani K."/>
            <person name="Hogues M."/>
            <person name="Jackson L."/>
            <person name="Jakkamsetti A."/>
            <person name="Javaid M."/>
            <person name="Jiang H."/>
            <person name="Korchina V."/>
            <person name="Kovar C."/>
            <person name="Lara F."/>
            <person name="Lee S."/>
            <person name="Mata R."/>
            <person name="Mathew T."/>
            <person name="Moen C."/>
            <person name="Morales K."/>
            <person name="Munidasa M."/>
            <person name="Nazareth L."/>
            <person name="Ngo R."/>
            <person name="Nguyen L."/>
            <person name="Okwuonu G."/>
            <person name="Ongeri F."/>
            <person name="Patil S."/>
            <person name="Petrosino J."/>
            <person name="Pham C."/>
            <person name="Pham P."/>
            <person name="Pu L.-L."/>
            <person name="Puazo M."/>
            <person name="Raj R."/>
            <person name="Reid J."/>
            <person name="Rouhana J."/>
            <person name="Saada N."/>
            <person name="Shang Y."/>
            <person name="Simmons D."/>
            <person name="Thornton R."/>
            <person name="Warren J."/>
            <person name="Weissenberger G."/>
            <person name="Zhang J."/>
            <person name="Zhang L."/>
            <person name="Zhou C."/>
            <person name="Zhu D."/>
            <person name="Muzny D."/>
            <person name="Worley K."/>
            <person name="Gibbs R."/>
        </authorList>
    </citation>
    <scope>NUCLEOTIDE SEQUENCE [LARGE SCALE GENOMIC DNA]</scope>
    <source>
        <strain evidence="11 12">ATCC 33313</strain>
    </source>
</reference>
<dbReference type="eggNOG" id="COG1459">
    <property type="taxonomic scope" value="Bacteria"/>
</dbReference>
<dbReference type="GO" id="GO:0005886">
    <property type="term" value="C:plasma membrane"/>
    <property type="evidence" value="ECO:0007669"/>
    <property type="project" value="UniProtKB-SubCell"/>
</dbReference>
<dbReference type="InterPro" id="IPR027417">
    <property type="entry name" value="P-loop_NTPase"/>
</dbReference>
<protein>
    <submittedName>
        <fullName evidence="11">Type II/IV secretion system protein</fullName>
    </submittedName>
</protein>
<keyword evidence="6" id="KW-0067">ATP-binding</keyword>
<evidence type="ECO:0000256" key="9">
    <source>
        <dbReference type="SAM" id="Phobius"/>
    </source>
</evidence>
<dbReference type="InterPro" id="IPR001482">
    <property type="entry name" value="T2SS/T4SS_dom"/>
</dbReference>
<dbReference type="Gene3D" id="3.40.50.300">
    <property type="entry name" value="P-loop containing nucleotide triphosphate hydrolases"/>
    <property type="match status" value="1"/>
</dbReference>
<comment type="similarity">
    <text evidence="2">Belongs to the GSP E family.</text>
</comment>
<dbReference type="GO" id="GO:0005524">
    <property type="term" value="F:ATP binding"/>
    <property type="evidence" value="ECO:0007669"/>
    <property type="project" value="UniProtKB-KW"/>
</dbReference>
<feature type="transmembrane region" description="Helical" evidence="9">
    <location>
        <begin position="405"/>
        <end position="428"/>
    </location>
</feature>
<feature type="domain" description="Bacterial type II secretion system protein E" evidence="10">
    <location>
        <begin position="200"/>
        <end position="214"/>
    </location>
</feature>
<dbReference type="PROSITE" id="PS00662">
    <property type="entry name" value="T2SP_E"/>
    <property type="match status" value="1"/>
</dbReference>
<evidence type="ECO:0000256" key="5">
    <source>
        <dbReference type="ARBA" id="ARBA00022741"/>
    </source>
</evidence>
<sequence length="630" mass="71650">MKIQKMFYDIIDLASKQHASDVYIWPCSDGFQMIYYSTNGLEKVRHFEAEIGEALIRHIKFSAHMDISEARRPQLGRWQYFLDSQSLHLRISSVADFLNRESIVIRLIYDMQDNYLDWRPVHKLNELAQLIKLKQGLILLAGQMGSGKTTTLYHVAANHLNDQMVLTIEDPVELVVPQFLQLQVNNAAQMSYDRLLKLALRHHPDVMIIGEIRDAETAHVVVQAALSGHLILSTVHAMSITGIWYRLRAFGIPVDLLNQVIVGLGYQEMMQHENHSYVHLNLNSGISLKKLLVDLKMQKQTQWPRKLQVEFFENLCHLSKVGFDLESSLMTLQILLKLPLKDVENIIFGLTAGLTLAEVMSPFIRTEIVQQLDFAIIHGQLTPLLQELGARERGKLVQFRKLRQILLYPLILMILLVVLIIGYLTVLLPELGQSGADLAILKTNLKPSWLIIGTLVPMLGLSLSIWWFAKLCWETRIKIIMKCPIIGTLLTLSVEYYICLQLGLLLSSGVELATIVAKVRKKTTNGLISYIGDKAWHALSNGENIRDFILSVAFLPKECALLFNLGHTQQQIGENFQILANRKFELLDERIKKYLTLIQPICFAIIGVVVIGLYYLTLVPMYKNMGGIVQ</sequence>
<feature type="transmembrane region" description="Helical" evidence="9">
    <location>
        <begin position="448"/>
        <end position="469"/>
    </location>
</feature>
<evidence type="ECO:0000259" key="10">
    <source>
        <dbReference type="PROSITE" id="PS00662"/>
    </source>
</evidence>
<accession>C5RAF2</accession>
<dbReference type="Gene3D" id="1.20.81.30">
    <property type="entry name" value="Type II secretion system (T2SS), domain F"/>
    <property type="match status" value="1"/>
</dbReference>
<dbReference type="CDD" id="cd01129">
    <property type="entry name" value="PulE-GspE-like"/>
    <property type="match status" value="1"/>
</dbReference>
<evidence type="ECO:0000313" key="11">
    <source>
        <dbReference type="EMBL" id="EER74795.1"/>
    </source>
</evidence>
<dbReference type="InterPro" id="IPR042094">
    <property type="entry name" value="T2SS_GspF_sf"/>
</dbReference>
<comment type="caution">
    <text evidence="11">The sequence shown here is derived from an EMBL/GenBank/DDBJ whole genome shotgun (WGS) entry which is preliminary data.</text>
</comment>
<dbReference type="InterPro" id="IPR018076">
    <property type="entry name" value="T2SS_GspF_dom"/>
</dbReference>
<keyword evidence="5" id="KW-0547">Nucleotide-binding</keyword>
<proteinExistence type="inferred from homology"/>
<evidence type="ECO:0000313" key="12">
    <source>
        <dbReference type="Proteomes" id="UP000004528"/>
    </source>
</evidence>
<keyword evidence="7 9" id="KW-1133">Transmembrane helix</keyword>
<dbReference type="PANTHER" id="PTHR30258">
    <property type="entry name" value="TYPE II SECRETION SYSTEM PROTEIN GSPE-RELATED"/>
    <property type="match status" value="1"/>
</dbReference>
<dbReference type="PANTHER" id="PTHR30258:SF2">
    <property type="entry name" value="COMG OPERON PROTEIN 1"/>
    <property type="match status" value="1"/>
</dbReference>
<dbReference type="STRING" id="585506.HMPREF0877_0947"/>